<dbReference type="GO" id="GO:0016616">
    <property type="term" value="F:oxidoreductase activity, acting on the CH-OH group of donors, NAD or NADP as acceptor"/>
    <property type="evidence" value="ECO:0007669"/>
    <property type="project" value="TreeGrafter"/>
</dbReference>
<comment type="caution">
    <text evidence="2">The sequence shown here is derived from an EMBL/GenBank/DDBJ whole genome shotgun (WGS) entry which is preliminary data.</text>
</comment>
<protein>
    <submittedName>
        <fullName evidence="2">Uncharacterized protein</fullName>
    </submittedName>
</protein>
<dbReference type="PANTHER" id="PTHR42760">
    <property type="entry name" value="SHORT-CHAIN DEHYDROGENASES/REDUCTASES FAMILY MEMBER"/>
    <property type="match status" value="1"/>
</dbReference>
<sequence length="198" mass="21608">MSSSSAKVSLVTGAGQGIGKAIALQLAKDGFRVVLNDLDSNRPKLLELLEELNSINGYTNLVYTADVSVEQEVKDMVEHSVKELGSLDVVRFFRAENLHPDRTYFHIQMVANAGIVKCARLVDTTVEDWDQVLTINARGTFLCYKHAGKQMIAQGRGGRIIGASSIAGKMGMSSNCQSISSLKARLQRRPSPRSIHGF</sequence>
<evidence type="ECO:0000313" key="3">
    <source>
        <dbReference type="Proteomes" id="UP001383192"/>
    </source>
</evidence>
<dbReference type="Gene3D" id="3.40.50.720">
    <property type="entry name" value="NAD(P)-binding Rossmann-like Domain"/>
    <property type="match status" value="1"/>
</dbReference>
<keyword evidence="3" id="KW-1185">Reference proteome</keyword>
<gene>
    <name evidence="2" type="ORF">VNI00_000727</name>
</gene>
<organism evidence="2 3">
    <name type="scientific">Paramarasmius palmivorus</name>
    <dbReference type="NCBI Taxonomy" id="297713"/>
    <lineage>
        <taxon>Eukaryota</taxon>
        <taxon>Fungi</taxon>
        <taxon>Dikarya</taxon>
        <taxon>Basidiomycota</taxon>
        <taxon>Agaricomycotina</taxon>
        <taxon>Agaricomycetes</taxon>
        <taxon>Agaricomycetidae</taxon>
        <taxon>Agaricales</taxon>
        <taxon>Marasmiineae</taxon>
        <taxon>Marasmiaceae</taxon>
        <taxon>Paramarasmius</taxon>
    </lineage>
</organism>
<dbReference type="Pfam" id="PF00106">
    <property type="entry name" value="adh_short"/>
    <property type="match status" value="1"/>
</dbReference>
<dbReference type="Proteomes" id="UP001383192">
    <property type="component" value="Unassembled WGS sequence"/>
</dbReference>
<dbReference type="InterPro" id="IPR002347">
    <property type="entry name" value="SDR_fam"/>
</dbReference>
<dbReference type="InterPro" id="IPR036291">
    <property type="entry name" value="NAD(P)-bd_dom_sf"/>
</dbReference>
<comment type="similarity">
    <text evidence="1">Belongs to the short-chain dehydrogenases/reductases (SDR) family.</text>
</comment>
<dbReference type="PRINTS" id="PR00081">
    <property type="entry name" value="GDHRDH"/>
</dbReference>
<proteinExistence type="inferred from homology"/>
<dbReference type="GO" id="GO:0006633">
    <property type="term" value="P:fatty acid biosynthetic process"/>
    <property type="evidence" value="ECO:0007669"/>
    <property type="project" value="TreeGrafter"/>
</dbReference>
<name>A0AAW0E9F8_9AGAR</name>
<dbReference type="PANTHER" id="PTHR42760:SF121">
    <property type="entry name" value="3-OXOACYL-(ACYL-CARRIER-PROTEIN) REDUCTASE"/>
    <property type="match status" value="1"/>
</dbReference>
<evidence type="ECO:0000313" key="2">
    <source>
        <dbReference type="EMBL" id="KAK7060992.1"/>
    </source>
</evidence>
<reference evidence="2 3" key="1">
    <citation type="submission" date="2024-01" db="EMBL/GenBank/DDBJ databases">
        <title>A draft genome for a cacao thread blight-causing isolate of Paramarasmius palmivorus.</title>
        <authorList>
            <person name="Baruah I.K."/>
            <person name="Bukari Y."/>
            <person name="Amoako-Attah I."/>
            <person name="Meinhardt L.W."/>
            <person name="Bailey B.A."/>
            <person name="Cohen S.P."/>
        </authorList>
    </citation>
    <scope>NUCLEOTIDE SEQUENCE [LARGE SCALE GENOMIC DNA]</scope>
    <source>
        <strain evidence="2 3">GH-12</strain>
    </source>
</reference>
<dbReference type="AlphaFoldDB" id="A0AAW0E9F8"/>
<evidence type="ECO:0000256" key="1">
    <source>
        <dbReference type="ARBA" id="ARBA00006484"/>
    </source>
</evidence>
<dbReference type="SUPFAM" id="SSF51735">
    <property type="entry name" value="NAD(P)-binding Rossmann-fold domains"/>
    <property type="match status" value="1"/>
</dbReference>
<accession>A0AAW0E9F8</accession>
<dbReference type="EMBL" id="JAYKXP010000002">
    <property type="protein sequence ID" value="KAK7060992.1"/>
    <property type="molecule type" value="Genomic_DNA"/>
</dbReference>
<dbReference type="GO" id="GO:0048038">
    <property type="term" value="F:quinone binding"/>
    <property type="evidence" value="ECO:0007669"/>
    <property type="project" value="TreeGrafter"/>
</dbReference>